<gene>
    <name evidence="1" type="ORF">GCM10010307_10290</name>
</gene>
<keyword evidence="2" id="KW-1185">Reference proteome</keyword>
<dbReference type="Proteomes" id="UP001500151">
    <property type="component" value="Unassembled WGS sequence"/>
</dbReference>
<accession>A0ABP6CS02</accession>
<dbReference type="EMBL" id="BAAASJ010000014">
    <property type="protein sequence ID" value="GAA2624276.1"/>
    <property type="molecule type" value="Genomic_DNA"/>
</dbReference>
<evidence type="ECO:0008006" key="3">
    <source>
        <dbReference type="Google" id="ProtNLM"/>
    </source>
</evidence>
<protein>
    <recommendedName>
        <fullName evidence="3">ATP-grasp-modified RiPP</fullName>
    </recommendedName>
</protein>
<evidence type="ECO:0000313" key="1">
    <source>
        <dbReference type="EMBL" id="GAA2624276.1"/>
    </source>
</evidence>
<reference evidence="2" key="1">
    <citation type="journal article" date="2019" name="Int. J. Syst. Evol. Microbiol.">
        <title>The Global Catalogue of Microorganisms (GCM) 10K type strain sequencing project: providing services to taxonomists for standard genome sequencing and annotation.</title>
        <authorList>
            <consortium name="The Broad Institute Genomics Platform"/>
            <consortium name="The Broad Institute Genome Sequencing Center for Infectious Disease"/>
            <person name="Wu L."/>
            <person name="Ma J."/>
        </authorList>
    </citation>
    <scope>NUCLEOTIDE SEQUENCE [LARGE SCALE GENOMIC DNA]</scope>
    <source>
        <strain evidence="2">JCM 4524</strain>
    </source>
</reference>
<evidence type="ECO:0000313" key="2">
    <source>
        <dbReference type="Proteomes" id="UP001500151"/>
    </source>
</evidence>
<proteinExistence type="predicted"/>
<comment type="caution">
    <text evidence="1">The sequence shown here is derived from an EMBL/GenBank/DDBJ whole genome shotgun (WGS) entry which is preliminary data.</text>
</comment>
<name>A0ABP6CS02_9ACTN</name>
<sequence length="69" mass="7639">MAAHPGHVDMGRSFRLTVQPGEDPVQTSQLSFGTHVFDVTASELCATPERALCDDDVMWDSSQEGVYRR</sequence>
<organism evidence="1 2">
    <name type="scientific">Streptomyces vastus</name>
    <dbReference type="NCBI Taxonomy" id="285451"/>
    <lineage>
        <taxon>Bacteria</taxon>
        <taxon>Bacillati</taxon>
        <taxon>Actinomycetota</taxon>
        <taxon>Actinomycetes</taxon>
        <taxon>Kitasatosporales</taxon>
        <taxon>Streptomycetaceae</taxon>
        <taxon>Streptomyces</taxon>
    </lineage>
</organism>